<sequence>MNVGNGSWENKDDYVDKGDELLKKVTLGRTDLQVNPIGLGTNAVGGHNLFPNLSEDAGRELVETALDQGVNFLDSAFIYGLGRSEELIGEIIAKRGGREKLVLATKGAHKEVNGQIELDNSRDFLREQVENSLKRLQTDYIDLYYMHFPDGRTPLEEVAGTLKELKDEGKIRAIGASNLDFEQLQAFNRDGYLDVLQSEYSLLKRQAEQDLLPYCVEHGISFIPYFPLASGLLTGKFTKDATFDDIRAKDPLFQGDAFLSNLEKVDKLKAIAQSKNAETAHVALAWLLAQDGIDAIIPGAKRADQVLQNLKTNDVQLTEEEINQIDKIFS</sequence>
<proteinExistence type="predicted"/>
<dbReference type="AlphaFoldDB" id="A0A5C0WF02"/>
<evidence type="ECO:0000259" key="2">
    <source>
        <dbReference type="Pfam" id="PF00248"/>
    </source>
</evidence>
<name>A0A5C0WF02_BACIA</name>
<dbReference type="CDD" id="cd19083">
    <property type="entry name" value="AKR_AKR11A1_11D1"/>
    <property type="match status" value="1"/>
</dbReference>
<dbReference type="Pfam" id="PF00248">
    <property type="entry name" value="Aldo_ket_red"/>
    <property type="match status" value="1"/>
</dbReference>
<organism evidence="3 4">
    <name type="scientific">Bacillus safensis</name>
    <dbReference type="NCBI Taxonomy" id="561879"/>
    <lineage>
        <taxon>Bacteria</taxon>
        <taxon>Bacillati</taxon>
        <taxon>Bacillota</taxon>
        <taxon>Bacilli</taxon>
        <taxon>Bacillales</taxon>
        <taxon>Bacillaceae</taxon>
        <taxon>Bacillus</taxon>
    </lineage>
</organism>
<dbReference type="PANTHER" id="PTHR43364">
    <property type="entry name" value="NADH-SPECIFIC METHYLGLYOXAL REDUCTASE-RELATED"/>
    <property type="match status" value="1"/>
</dbReference>
<gene>
    <name evidence="3" type="primary">iolS_1</name>
    <name evidence="3" type="ORF">FX981_01241</name>
</gene>
<dbReference type="SUPFAM" id="SSF51430">
    <property type="entry name" value="NAD(P)-linked oxidoreductase"/>
    <property type="match status" value="1"/>
</dbReference>
<dbReference type="EC" id="1.1.1.-" evidence="3"/>
<keyword evidence="1 3" id="KW-0560">Oxidoreductase</keyword>
<reference evidence="3 4" key="1">
    <citation type="journal article" date="2018" name="Plant Biotechnol. Rep.">
        <title>Diversity and antifungal activity of endophytic bacteria associated with Panax ginseng seedlings.</title>
        <authorList>
            <person name="Park J.M."/>
            <person name="Hong C.E."/>
            <person name="Jo S.H."/>
        </authorList>
    </citation>
    <scope>NUCLEOTIDE SEQUENCE [LARGE SCALE GENOMIC DNA]</scope>
    <source>
        <strain evidence="3 4">PgKB20</strain>
    </source>
</reference>
<dbReference type="InterPro" id="IPR023210">
    <property type="entry name" value="NADP_OxRdtase_dom"/>
</dbReference>
<dbReference type="FunFam" id="3.20.20.100:FF:000004">
    <property type="entry name" value="Oxidoreductase, aldo/keto reductase"/>
    <property type="match status" value="1"/>
</dbReference>
<dbReference type="EMBL" id="CP043404">
    <property type="protein sequence ID" value="QEK63042.1"/>
    <property type="molecule type" value="Genomic_DNA"/>
</dbReference>
<protein>
    <submittedName>
        <fullName evidence="3">Aldo-keto reductase IolS</fullName>
        <ecNumber evidence="3">1.1.1.-</ecNumber>
    </submittedName>
</protein>
<accession>A0A5C0WF02</accession>
<evidence type="ECO:0000313" key="4">
    <source>
        <dbReference type="Proteomes" id="UP000325032"/>
    </source>
</evidence>
<dbReference type="InterPro" id="IPR020471">
    <property type="entry name" value="AKR"/>
</dbReference>
<feature type="domain" description="NADP-dependent oxidoreductase" evidence="2">
    <location>
        <begin position="36"/>
        <end position="328"/>
    </location>
</feature>
<dbReference type="InterPro" id="IPR050523">
    <property type="entry name" value="AKR_Detox_Biosynth"/>
</dbReference>
<dbReference type="PRINTS" id="PR00069">
    <property type="entry name" value="ALDKETRDTASE"/>
</dbReference>
<dbReference type="InterPro" id="IPR036812">
    <property type="entry name" value="NAD(P)_OxRdtase_dom_sf"/>
</dbReference>
<dbReference type="GO" id="GO:0005829">
    <property type="term" value="C:cytosol"/>
    <property type="evidence" value="ECO:0007669"/>
    <property type="project" value="UniProtKB-ARBA"/>
</dbReference>
<dbReference type="GO" id="GO:0016491">
    <property type="term" value="F:oxidoreductase activity"/>
    <property type="evidence" value="ECO:0007669"/>
    <property type="project" value="UniProtKB-KW"/>
</dbReference>
<dbReference type="PANTHER" id="PTHR43364:SF4">
    <property type="entry name" value="NAD(P)-LINKED OXIDOREDUCTASE SUPERFAMILY PROTEIN"/>
    <property type="match status" value="1"/>
</dbReference>
<dbReference type="Proteomes" id="UP000325032">
    <property type="component" value="Chromosome"/>
</dbReference>
<dbReference type="Gene3D" id="3.20.20.100">
    <property type="entry name" value="NADP-dependent oxidoreductase domain"/>
    <property type="match status" value="1"/>
</dbReference>
<evidence type="ECO:0000256" key="1">
    <source>
        <dbReference type="ARBA" id="ARBA00023002"/>
    </source>
</evidence>
<evidence type="ECO:0000313" key="3">
    <source>
        <dbReference type="EMBL" id="QEK63042.1"/>
    </source>
</evidence>
<keyword evidence="4" id="KW-1185">Reference proteome</keyword>